<evidence type="ECO:0000256" key="3">
    <source>
        <dbReference type="ARBA" id="ARBA00022692"/>
    </source>
</evidence>
<feature type="transmembrane region" description="Helical" evidence="6">
    <location>
        <begin position="52"/>
        <end position="72"/>
    </location>
</feature>
<sequence length="257" mass="29709">MSSIEKNIKELNSIQDLQQRTHWMNELHPMGKLLVCVIYIFLVTSFDKYDITPLILMAVYLIFAFLIGELSVIKALYRMRIILPLVLFVGIFNPFFDREIVLTIGSINVSGGFLSMITLIIKGFYTVLAAYILIATTSIDDICYALRCIKIPRIIVIVIMLIYRYFDVMAQEADRITTAYKLRAPSQKGIHYKAWGTLVGQWLLRSIDKAELVYESMLLRGFKGDFSFKYKAVRPVDIIYPIVWIGIWVIIKLRIFV</sequence>
<name>A0A1H9WLD2_BUTFI</name>
<evidence type="ECO:0000256" key="4">
    <source>
        <dbReference type="ARBA" id="ARBA00022989"/>
    </source>
</evidence>
<dbReference type="PANTHER" id="PTHR34857">
    <property type="entry name" value="SLL0384 PROTEIN"/>
    <property type="match status" value="1"/>
</dbReference>
<feature type="transmembrane region" description="Helical" evidence="6">
    <location>
        <begin position="30"/>
        <end position="46"/>
    </location>
</feature>
<evidence type="ECO:0000313" key="7">
    <source>
        <dbReference type="EMBL" id="SES34726.1"/>
    </source>
</evidence>
<dbReference type="OrthoDB" id="8585740at2"/>
<proteinExistence type="predicted"/>
<gene>
    <name evidence="7" type="ORF">SAMN04487884_13140</name>
</gene>
<protein>
    <submittedName>
        <fullName evidence="7">Cobalt/nickel transport system permease protein</fullName>
    </submittedName>
</protein>
<dbReference type="AlphaFoldDB" id="A0A1H9WLD2"/>
<keyword evidence="4 6" id="KW-1133">Transmembrane helix</keyword>
<dbReference type="InterPro" id="IPR051611">
    <property type="entry name" value="ECF_transporter_component"/>
</dbReference>
<dbReference type="InterPro" id="IPR003339">
    <property type="entry name" value="ABC/ECF_trnsptr_transmembrane"/>
</dbReference>
<dbReference type="eggNOG" id="COG0619">
    <property type="taxonomic scope" value="Bacteria"/>
</dbReference>
<keyword evidence="2" id="KW-1003">Cell membrane</keyword>
<dbReference type="GO" id="GO:0043190">
    <property type="term" value="C:ATP-binding cassette (ABC) transporter complex"/>
    <property type="evidence" value="ECO:0007669"/>
    <property type="project" value="InterPro"/>
</dbReference>
<dbReference type="RefSeq" id="WP_074758402.1">
    <property type="nucleotide sequence ID" value="NZ_FOGJ01000031.1"/>
</dbReference>
<keyword evidence="3 6" id="KW-0812">Transmembrane</keyword>
<evidence type="ECO:0000256" key="6">
    <source>
        <dbReference type="SAM" id="Phobius"/>
    </source>
</evidence>
<keyword evidence="5 6" id="KW-0472">Membrane</keyword>
<dbReference type="Pfam" id="PF02361">
    <property type="entry name" value="CbiQ"/>
    <property type="match status" value="1"/>
</dbReference>
<dbReference type="Proteomes" id="UP000182584">
    <property type="component" value="Unassembled WGS sequence"/>
</dbReference>
<evidence type="ECO:0000256" key="5">
    <source>
        <dbReference type="ARBA" id="ARBA00023136"/>
    </source>
</evidence>
<feature type="transmembrane region" description="Helical" evidence="6">
    <location>
        <begin position="116"/>
        <end position="136"/>
    </location>
</feature>
<evidence type="ECO:0000313" key="8">
    <source>
        <dbReference type="Proteomes" id="UP000182584"/>
    </source>
</evidence>
<dbReference type="PANTHER" id="PTHR34857:SF2">
    <property type="entry name" value="SLL0384 PROTEIN"/>
    <property type="match status" value="1"/>
</dbReference>
<dbReference type="NCBIfam" id="TIGR02454">
    <property type="entry name" value="ECF_T_CbiQ"/>
    <property type="match status" value="1"/>
</dbReference>
<feature type="transmembrane region" description="Helical" evidence="6">
    <location>
        <begin position="238"/>
        <end position="256"/>
    </location>
</feature>
<dbReference type="CDD" id="cd16914">
    <property type="entry name" value="EcfT"/>
    <property type="match status" value="1"/>
</dbReference>
<evidence type="ECO:0000256" key="1">
    <source>
        <dbReference type="ARBA" id="ARBA00004651"/>
    </source>
</evidence>
<dbReference type="GO" id="GO:0006824">
    <property type="term" value="P:cobalt ion transport"/>
    <property type="evidence" value="ECO:0007669"/>
    <property type="project" value="InterPro"/>
</dbReference>
<comment type="subcellular location">
    <subcellularLocation>
        <location evidence="1">Cell membrane</location>
        <topology evidence="1">Multi-pass membrane protein</topology>
    </subcellularLocation>
</comment>
<feature type="transmembrane region" description="Helical" evidence="6">
    <location>
        <begin position="79"/>
        <end position="96"/>
    </location>
</feature>
<organism evidence="7 8">
    <name type="scientific">Butyrivibrio fibrisolvens</name>
    <dbReference type="NCBI Taxonomy" id="831"/>
    <lineage>
        <taxon>Bacteria</taxon>
        <taxon>Bacillati</taxon>
        <taxon>Bacillota</taxon>
        <taxon>Clostridia</taxon>
        <taxon>Lachnospirales</taxon>
        <taxon>Lachnospiraceae</taxon>
        <taxon>Butyrivibrio</taxon>
    </lineage>
</organism>
<reference evidence="7 8" key="1">
    <citation type="submission" date="2016-10" db="EMBL/GenBank/DDBJ databases">
        <authorList>
            <person name="de Groot N.N."/>
        </authorList>
    </citation>
    <scope>NUCLEOTIDE SEQUENCE [LARGE SCALE GENOMIC DNA]</scope>
    <source>
        <strain evidence="7 8">AR40</strain>
    </source>
</reference>
<dbReference type="EMBL" id="FOGJ01000031">
    <property type="protein sequence ID" value="SES34726.1"/>
    <property type="molecule type" value="Genomic_DNA"/>
</dbReference>
<evidence type="ECO:0000256" key="2">
    <source>
        <dbReference type="ARBA" id="ARBA00022475"/>
    </source>
</evidence>
<accession>A0A1H9WLD2</accession>
<feature type="transmembrane region" description="Helical" evidence="6">
    <location>
        <begin position="148"/>
        <end position="166"/>
    </location>
</feature>
<dbReference type="InterPro" id="IPR012809">
    <property type="entry name" value="ECF_CbiQ"/>
</dbReference>